<evidence type="ECO:0000313" key="21">
    <source>
        <dbReference type="Proteomes" id="UP000273145"/>
    </source>
</evidence>
<dbReference type="NCBIfam" id="TIGR00317">
    <property type="entry name" value="cobS"/>
    <property type="match status" value="1"/>
</dbReference>
<dbReference type="KEGG" id="plen:EIM92_20585"/>
<evidence type="ECO:0000256" key="4">
    <source>
        <dbReference type="ARBA" id="ARBA00010561"/>
    </source>
</evidence>
<sequence length="272" mass="29592">MNRNKSKDRPIAAAFQFLSRIPVPLEVDFTPEVLRRSVKHYPLVGFAIGAVLSVVAALSAWLLPPMPAAVVTLAAWIWLTGGLHLDGWMDSADALLSYRSREKMLEIMKDSRVGAMGVIACVLLLLFKMSLLATLIGSGFVYIGAALLMATVWSRWFMTYALKVWPTAREGEGLAERFHGQTAGDITISTIVALLLSALGLTLVAWWLIPPVSWMLFLIYYLIVPCIVCFVGTLAAARISKRLGGLTGDVYGALNEGLEAVVLLAAVIIFGR</sequence>
<evidence type="ECO:0000256" key="17">
    <source>
        <dbReference type="ARBA" id="ARBA00048623"/>
    </source>
</evidence>
<organism evidence="20 21">
    <name type="scientific">Paenibacillus lentus</name>
    <dbReference type="NCBI Taxonomy" id="1338368"/>
    <lineage>
        <taxon>Bacteria</taxon>
        <taxon>Bacillati</taxon>
        <taxon>Bacillota</taxon>
        <taxon>Bacilli</taxon>
        <taxon>Bacillales</taxon>
        <taxon>Paenibacillaceae</taxon>
        <taxon>Paenibacillus</taxon>
    </lineage>
</organism>
<evidence type="ECO:0000256" key="18">
    <source>
        <dbReference type="ARBA" id="ARBA00049504"/>
    </source>
</evidence>
<evidence type="ECO:0000256" key="12">
    <source>
        <dbReference type="ARBA" id="ARBA00022989"/>
    </source>
</evidence>
<feature type="transmembrane region" description="Helical" evidence="19">
    <location>
        <begin position="215"/>
        <end position="237"/>
    </location>
</feature>
<feature type="transmembrane region" description="Helical" evidence="19">
    <location>
        <begin position="69"/>
        <end position="89"/>
    </location>
</feature>
<feature type="transmembrane region" description="Helical" evidence="19">
    <location>
        <begin position="186"/>
        <end position="209"/>
    </location>
</feature>
<feature type="transmembrane region" description="Helical" evidence="19">
    <location>
        <begin position="110"/>
        <end position="127"/>
    </location>
</feature>
<feature type="transmembrane region" description="Helical" evidence="19">
    <location>
        <begin position="43"/>
        <end position="63"/>
    </location>
</feature>
<keyword evidence="9 19" id="KW-0808">Transferase</keyword>
<dbReference type="GO" id="GO:0005886">
    <property type="term" value="C:plasma membrane"/>
    <property type="evidence" value="ECO:0007669"/>
    <property type="project" value="UniProtKB-SubCell"/>
</dbReference>
<dbReference type="HAMAP" id="MF_00719">
    <property type="entry name" value="CobS"/>
    <property type="match status" value="1"/>
</dbReference>
<proteinExistence type="inferred from homology"/>
<evidence type="ECO:0000256" key="15">
    <source>
        <dbReference type="ARBA" id="ARBA00032605"/>
    </source>
</evidence>
<evidence type="ECO:0000256" key="3">
    <source>
        <dbReference type="ARBA" id="ARBA00004663"/>
    </source>
</evidence>
<protein>
    <recommendedName>
        <fullName evidence="6 19">Adenosylcobinamide-GDP ribazoletransferase</fullName>
        <ecNumber evidence="5 19">2.7.8.26</ecNumber>
    </recommendedName>
    <alternativeName>
        <fullName evidence="16 19">Cobalamin synthase</fullName>
    </alternativeName>
    <alternativeName>
        <fullName evidence="15 19">Cobalamin-5'-phosphate synthase</fullName>
    </alternativeName>
</protein>
<evidence type="ECO:0000313" key="20">
    <source>
        <dbReference type="EMBL" id="AZK49155.1"/>
    </source>
</evidence>
<comment type="similarity">
    <text evidence="4 19">Belongs to the CobS family.</text>
</comment>
<dbReference type="InterPro" id="IPR003805">
    <property type="entry name" value="CobS"/>
</dbReference>
<name>A0A3Q8S7V5_9BACL</name>
<dbReference type="EC" id="2.7.8.26" evidence="5 19"/>
<evidence type="ECO:0000256" key="2">
    <source>
        <dbReference type="ARBA" id="ARBA00004651"/>
    </source>
</evidence>
<evidence type="ECO:0000256" key="7">
    <source>
        <dbReference type="ARBA" id="ARBA00022475"/>
    </source>
</evidence>
<evidence type="ECO:0000256" key="14">
    <source>
        <dbReference type="ARBA" id="ARBA00025228"/>
    </source>
</evidence>
<keyword evidence="12 19" id="KW-1133">Transmembrane helix</keyword>
<dbReference type="Pfam" id="PF02654">
    <property type="entry name" value="CobS"/>
    <property type="match status" value="1"/>
</dbReference>
<dbReference type="UniPathway" id="UPA00148">
    <property type="reaction ID" value="UER00238"/>
</dbReference>
<reference evidence="20 21" key="1">
    <citation type="submission" date="2018-11" db="EMBL/GenBank/DDBJ databases">
        <title>Genome sequencing of Paenibacillus lentus DSM25539(T).</title>
        <authorList>
            <person name="Kook J.-K."/>
            <person name="Park S.-N."/>
            <person name="Lim Y.K."/>
        </authorList>
    </citation>
    <scope>NUCLEOTIDE SEQUENCE [LARGE SCALE GENOMIC DNA]</scope>
    <source>
        <strain evidence="20 21">DSM 25539</strain>
    </source>
</reference>
<dbReference type="AlphaFoldDB" id="A0A3Q8S7V5"/>
<evidence type="ECO:0000256" key="10">
    <source>
        <dbReference type="ARBA" id="ARBA00022692"/>
    </source>
</evidence>
<dbReference type="GO" id="GO:0008818">
    <property type="term" value="F:cobalamin 5'-phosphate synthase activity"/>
    <property type="evidence" value="ECO:0007669"/>
    <property type="project" value="UniProtKB-UniRule"/>
</dbReference>
<evidence type="ECO:0000256" key="13">
    <source>
        <dbReference type="ARBA" id="ARBA00023136"/>
    </source>
</evidence>
<dbReference type="PANTHER" id="PTHR34148:SF1">
    <property type="entry name" value="ADENOSYLCOBINAMIDE-GDP RIBAZOLETRANSFERASE"/>
    <property type="match status" value="1"/>
</dbReference>
<evidence type="ECO:0000256" key="5">
    <source>
        <dbReference type="ARBA" id="ARBA00013200"/>
    </source>
</evidence>
<comment type="subcellular location">
    <subcellularLocation>
        <location evidence="2 19">Cell membrane</location>
        <topology evidence="2 19">Multi-pass membrane protein</topology>
    </subcellularLocation>
</comment>
<dbReference type="GO" id="GO:0051073">
    <property type="term" value="F:adenosylcobinamide-GDP ribazoletransferase activity"/>
    <property type="evidence" value="ECO:0007669"/>
    <property type="project" value="UniProtKB-UniRule"/>
</dbReference>
<dbReference type="EMBL" id="CP034248">
    <property type="protein sequence ID" value="AZK49155.1"/>
    <property type="molecule type" value="Genomic_DNA"/>
</dbReference>
<keyword evidence="10 19" id="KW-0812">Transmembrane</keyword>
<feature type="transmembrane region" description="Helical" evidence="19">
    <location>
        <begin position="133"/>
        <end position="153"/>
    </location>
</feature>
<accession>A0A3Q8S7V5</accession>
<comment type="pathway">
    <text evidence="3 19">Cofactor biosynthesis; adenosylcobalamin biosynthesis; adenosylcobalamin from cob(II)yrinate a,c-diamide: step 7/7.</text>
</comment>
<keyword evidence="13 19" id="KW-0472">Membrane</keyword>
<keyword evidence="7 19" id="KW-1003">Cell membrane</keyword>
<evidence type="ECO:0000256" key="16">
    <source>
        <dbReference type="ARBA" id="ARBA00032853"/>
    </source>
</evidence>
<keyword evidence="8 19" id="KW-0169">Cobalamin biosynthesis</keyword>
<comment type="catalytic activity">
    <reaction evidence="18 19">
        <text>alpha-ribazole 5'-phosphate + adenosylcob(III)inamide-GDP = adenosylcob(III)alamin 5'-phosphate + GMP + H(+)</text>
        <dbReference type="Rhea" id="RHEA:23560"/>
        <dbReference type="ChEBI" id="CHEBI:15378"/>
        <dbReference type="ChEBI" id="CHEBI:57918"/>
        <dbReference type="ChEBI" id="CHEBI:58115"/>
        <dbReference type="ChEBI" id="CHEBI:60487"/>
        <dbReference type="ChEBI" id="CHEBI:60493"/>
        <dbReference type="EC" id="2.7.8.26"/>
    </reaction>
</comment>
<comment type="cofactor">
    <cofactor evidence="1 19">
        <name>Mg(2+)</name>
        <dbReference type="ChEBI" id="CHEBI:18420"/>
    </cofactor>
</comment>
<comment type="catalytic activity">
    <reaction evidence="17 19">
        <text>alpha-ribazole + adenosylcob(III)inamide-GDP = adenosylcob(III)alamin + GMP + H(+)</text>
        <dbReference type="Rhea" id="RHEA:16049"/>
        <dbReference type="ChEBI" id="CHEBI:10329"/>
        <dbReference type="ChEBI" id="CHEBI:15378"/>
        <dbReference type="ChEBI" id="CHEBI:18408"/>
        <dbReference type="ChEBI" id="CHEBI:58115"/>
        <dbReference type="ChEBI" id="CHEBI:60487"/>
        <dbReference type="EC" id="2.7.8.26"/>
    </reaction>
</comment>
<dbReference type="OrthoDB" id="9794626at2"/>
<evidence type="ECO:0000256" key="8">
    <source>
        <dbReference type="ARBA" id="ARBA00022573"/>
    </source>
</evidence>
<keyword evidence="21" id="KW-1185">Reference proteome</keyword>
<dbReference type="Proteomes" id="UP000273145">
    <property type="component" value="Chromosome"/>
</dbReference>
<evidence type="ECO:0000256" key="19">
    <source>
        <dbReference type="HAMAP-Rule" id="MF_00719"/>
    </source>
</evidence>
<dbReference type="PANTHER" id="PTHR34148">
    <property type="entry name" value="ADENOSYLCOBINAMIDE-GDP RIBAZOLETRANSFERASE"/>
    <property type="match status" value="1"/>
</dbReference>
<evidence type="ECO:0000256" key="1">
    <source>
        <dbReference type="ARBA" id="ARBA00001946"/>
    </source>
</evidence>
<keyword evidence="11 19" id="KW-0460">Magnesium</keyword>
<comment type="function">
    <text evidence="14 19">Joins adenosylcobinamide-GDP and alpha-ribazole to generate adenosylcobalamin (Ado-cobalamin). Also synthesizes adenosylcobalamin 5'-phosphate from adenosylcobinamide-GDP and alpha-ribazole 5'-phosphate.</text>
</comment>
<dbReference type="GO" id="GO:0009236">
    <property type="term" value="P:cobalamin biosynthetic process"/>
    <property type="evidence" value="ECO:0007669"/>
    <property type="project" value="UniProtKB-UniRule"/>
</dbReference>
<gene>
    <name evidence="19 20" type="primary">cobS</name>
    <name evidence="20" type="ORF">EIM92_20585</name>
</gene>
<evidence type="ECO:0000256" key="9">
    <source>
        <dbReference type="ARBA" id="ARBA00022679"/>
    </source>
</evidence>
<evidence type="ECO:0000256" key="6">
    <source>
        <dbReference type="ARBA" id="ARBA00015850"/>
    </source>
</evidence>
<evidence type="ECO:0000256" key="11">
    <source>
        <dbReference type="ARBA" id="ARBA00022842"/>
    </source>
</evidence>